<protein>
    <submittedName>
        <fullName evidence="2">Uncharacterized protein</fullName>
    </submittedName>
</protein>
<dbReference type="InterPro" id="IPR046716">
    <property type="entry name" value="DUF6608"/>
</dbReference>
<keyword evidence="1" id="KW-0472">Membrane</keyword>
<dbReference type="Proteomes" id="UP000568273">
    <property type="component" value="Unassembled WGS sequence"/>
</dbReference>
<organism evidence="2 3">
    <name type="scientific">Peptoniphilus faecalis</name>
    <dbReference type="NCBI Taxonomy" id="2731255"/>
    <lineage>
        <taxon>Bacteria</taxon>
        <taxon>Bacillati</taxon>
        <taxon>Bacillota</taxon>
        <taxon>Tissierellia</taxon>
        <taxon>Tissierellales</taxon>
        <taxon>Peptoniphilaceae</taxon>
        <taxon>Peptoniphilus</taxon>
    </lineage>
</organism>
<keyword evidence="3" id="KW-1185">Reference proteome</keyword>
<feature type="transmembrane region" description="Helical" evidence="1">
    <location>
        <begin position="108"/>
        <end position="125"/>
    </location>
</feature>
<dbReference type="Pfam" id="PF20312">
    <property type="entry name" value="DUF6608"/>
    <property type="match status" value="1"/>
</dbReference>
<feature type="transmembrane region" description="Helical" evidence="1">
    <location>
        <begin position="12"/>
        <end position="34"/>
    </location>
</feature>
<evidence type="ECO:0000313" key="3">
    <source>
        <dbReference type="Proteomes" id="UP000568273"/>
    </source>
</evidence>
<feature type="transmembrane region" description="Helical" evidence="1">
    <location>
        <begin position="75"/>
        <end position="96"/>
    </location>
</feature>
<keyword evidence="1" id="KW-0812">Transmembrane</keyword>
<name>A0A848RIP9_9FIRM</name>
<evidence type="ECO:0000313" key="2">
    <source>
        <dbReference type="EMBL" id="NMW85289.1"/>
    </source>
</evidence>
<sequence length="134" mass="15379">MKKIWNSWLKEAIFIYSIIYTIATIINSIAYLIQGIRYDPSGNGHELTRALIVFIGIIAYEMVKHLPIKNIFLRMVITYVVALACVFFTVWLTQFVEPLTKSAYKDVSINYTGLFIVVAVIAVIFQKIRQKKGI</sequence>
<dbReference type="AlphaFoldDB" id="A0A848RIP9"/>
<dbReference type="RefSeq" id="WP_169969266.1">
    <property type="nucleotide sequence ID" value="NZ_JABDSR010000007.1"/>
</dbReference>
<proteinExistence type="predicted"/>
<gene>
    <name evidence="2" type="ORF">HKO22_06000</name>
</gene>
<accession>A0A848RIP9</accession>
<feature type="transmembrane region" description="Helical" evidence="1">
    <location>
        <begin position="46"/>
        <end position="63"/>
    </location>
</feature>
<keyword evidence="1" id="KW-1133">Transmembrane helix</keyword>
<evidence type="ECO:0000256" key="1">
    <source>
        <dbReference type="SAM" id="Phobius"/>
    </source>
</evidence>
<reference evidence="2" key="1">
    <citation type="submission" date="2020-04" db="EMBL/GenBank/DDBJ databases">
        <title>Peptoniphilus sp. nov. isolated from swine feces.</title>
        <authorList>
            <person name="Ryu S.W."/>
        </authorList>
    </citation>
    <scope>NUCLEOTIDE SEQUENCE [LARGE SCALE GENOMIC DNA]</scope>
    <source>
        <strain evidence="2">AGMB00490</strain>
    </source>
</reference>
<comment type="caution">
    <text evidence="2">The sequence shown here is derived from an EMBL/GenBank/DDBJ whole genome shotgun (WGS) entry which is preliminary data.</text>
</comment>
<dbReference type="EMBL" id="JABDSR010000007">
    <property type="protein sequence ID" value="NMW85289.1"/>
    <property type="molecule type" value="Genomic_DNA"/>
</dbReference>